<comment type="caution">
    <text evidence="4">The sequence shown here is derived from an EMBL/GenBank/DDBJ whole genome shotgun (WGS) entry which is preliminary data.</text>
</comment>
<feature type="region of interest" description="Disordered" evidence="1">
    <location>
        <begin position="1"/>
        <end position="25"/>
    </location>
</feature>
<keyword evidence="2" id="KW-1133">Transmembrane helix</keyword>
<dbReference type="PANTHER" id="PTHR30590:SF2">
    <property type="entry name" value="INNER MEMBRANE PROTEIN"/>
    <property type="match status" value="1"/>
</dbReference>
<feature type="transmembrane region" description="Helical" evidence="2">
    <location>
        <begin position="251"/>
        <end position="279"/>
    </location>
</feature>
<dbReference type="InterPro" id="IPR052529">
    <property type="entry name" value="Bact_Transport_Assoc"/>
</dbReference>
<feature type="compositionally biased region" description="Basic and acidic residues" evidence="1">
    <location>
        <begin position="1"/>
        <end position="11"/>
    </location>
</feature>
<evidence type="ECO:0000313" key="4">
    <source>
        <dbReference type="EMBL" id="HER43921.1"/>
    </source>
</evidence>
<protein>
    <submittedName>
        <fullName evidence="4">DUF418 domain-containing protein</fullName>
    </submittedName>
</protein>
<feature type="transmembrane region" description="Helical" evidence="2">
    <location>
        <begin position="335"/>
        <end position="360"/>
    </location>
</feature>
<dbReference type="PANTHER" id="PTHR30590">
    <property type="entry name" value="INNER MEMBRANE PROTEIN"/>
    <property type="match status" value="1"/>
</dbReference>
<feature type="transmembrane region" description="Helical" evidence="2">
    <location>
        <begin position="372"/>
        <end position="394"/>
    </location>
</feature>
<dbReference type="Pfam" id="PF04235">
    <property type="entry name" value="DUF418"/>
    <property type="match status" value="1"/>
</dbReference>
<gene>
    <name evidence="4" type="ORF">ENO08_05630</name>
</gene>
<organism evidence="4">
    <name type="scientific">Eiseniibacteriota bacterium</name>
    <dbReference type="NCBI Taxonomy" id="2212470"/>
    <lineage>
        <taxon>Bacteria</taxon>
        <taxon>Candidatus Eiseniibacteriota</taxon>
    </lineage>
</organism>
<dbReference type="AlphaFoldDB" id="A0A7V2F4K4"/>
<feature type="domain" description="DUF418" evidence="3">
    <location>
        <begin position="278"/>
        <end position="439"/>
    </location>
</feature>
<evidence type="ECO:0000256" key="1">
    <source>
        <dbReference type="SAM" id="MobiDB-lite"/>
    </source>
</evidence>
<dbReference type="EMBL" id="DSEC01000397">
    <property type="protein sequence ID" value="HER43921.1"/>
    <property type="molecule type" value="Genomic_DNA"/>
</dbReference>
<dbReference type="InterPro" id="IPR007349">
    <property type="entry name" value="DUF418"/>
</dbReference>
<sequence>MEEDPSGKSSEDIEPSADVAASPVPGGERLASVDTLRGVAVLGILGMNIYAYALPYMAYDNPTVMGGFTGLDRLAWWITYMLFSFKMMPIFGMLFGAGLVLMYERFTPRAISFRRFWYRRVLWLMVFGAAHGYLLWTGDILFLYSVCGLFLYFFRRTKARKLIAAAAVFYAIGFLPNMAGSYYFGMIRDDVLPEIERKVEAGEELTRYELAQRNTWNETVMHFNPSREDVDRDVRAMTGGYIGTLKYRAPLYLAVSTYLLAFGSFWPAMGLMLAGMALMKAGVFSVSRSKRFYLILGAIGYGAGLPLAYLSARSAIATDFAFVESMRIRGPLNQLAGPLVALGHVSVVMLACGSGILASLRKWLAAAGRMALSNYIGQTLICTTIFYGYGLGLYASLGRAVLMLFVVGIWTVELAVSYLWLGRFKFGPLEWLWRTLTYGRPQPMWRVHGE</sequence>
<keyword evidence="2" id="KW-0472">Membrane</keyword>
<keyword evidence="2" id="KW-0812">Transmembrane</keyword>
<name>A0A7V2F4K4_UNCEI</name>
<feature type="transmembrane region" description="Helical" evidence="2">
    <location>
        <begin position="39"/>
        <end position="58"/>
    </location>
</feature>
<feature type="transmembrane region" description="Helical" evidence="2">
    <location>
        <begin position="291"/>
        <end position="312"/>
    </location>
</feature>
<feature type="transmembrane region" description="Helical" evidence="2">
    <location>
        <begin position="116"/>
        <end position="134"/>
    </location>
</feature>
<dbReference type="Proteomes" id="UP000886069">
    <property type="component" value="Unassembled WGS sequence"/>
</dbReference>
<evidence type="ECO:0000256" key="2">
    <source>
        <dbReference type="SAM" id="Phobius"/>
    </source>
</evidence>
<accession>A0A7V2F4K4</accession>
<feature type="transmembrane region" description="Helical" evidence="2">
    <location>
        <begin position="78"/>
        <end position="104"/>
    </location>
</feature>
<evidence type="ECO:0000259" key="3">
    <source>
        <dbReference type="Pfam" id="PF04235"/>
    </source>
</evidence>
<proteinExistence type="predicted"/>
<feature type="transmembrane region" description="Helical" evidence="2">
    <location>
        <begin position="162"/>
        <end position="184"/>
    </location>
</feature>
<feature type="transmembrane region" description="Helical" evidence="2">
    <location>
        <begin position="400"/>
        <end position="421"/>
    </location>
</feature>
<reference evidence="4" key="1">
    <citation type="journal article" date="2020" name="mSystems">
        <title>Genome- and Community-Level Interaction Insights into Carbon Utilization and Element Cycling Functions of Hydrothermarchaeota in Hydrothermal Sediment.</title>
        <authorList>
            <person name="Zhou Z."/>
            <person name="Liu Y."/>
            <person name="Xu W."/>
            <person name="Pan J."/>
            <person name="Luo Z.H."/>
            <person name="Li M."/>
        </authorList>
    </citation>
    <scope>NUCLEOTIDE SEQUENCE [LARGE SCALE GENOMIC DNA]</scope>
    <source>
        <strain evidence="4">SpSt-1233</strain>
    </source>
</reference>